<dbReference type="FunFam" id="2.40.10.10:FF:000006">
    <property type="entry name" value="Serine proteinase stubble"/>
    <property type="match status" value="1"/>
</dbReference>
<keyword evidence="4" id="KW-1015">Disulfide bond</keyword>
<dbReference type="PANTHER" id="PTHR24264">
    <property type="entry name" value="TRYPSIN-RELATED"/>
    <property type="match status" value="1"/>
</dbReference>
<reference evidence="7 8" key="1">
    <citation type="journal article" date="2024" name="BMC Genomics">
        <title>Genome assembly of redclaw crayfish (Cherax quadricarinatus) provides insights into its immune adaptation and hypoxia tolerance.</title>
        <authorList>
            <person name="Liu Z."/>
            <person name="Zheng J."/>
            <person name="Li H."/>
            <person name="Fang K."/>
            <person name="Wang S."/>
            <person name="He J."/>
            <person name="Zhou D."/>
            <person name="Weng S."/>
            <person name="Chi M."/>
            <person name="Gu Z."/>
            <person name="He J."/>
            <person name="Li F."/>
            <person name="Wang M."/>
        </authorList>
    </citation>
    <scope>NUCLEOTIDE SEQUENCE [LARGE SCALE GENOMIC DNA]</scope>
    <source>
        <strain evidence="7">ZL_2023a</strain>
    </source>
</reference>
<dbReference type="InterPro" id="IPR001314">
    <property type="entry name" value="Peptidase_S1A"/>
</dbReference>
<dbReference type="InterPro" id="IPR033116">
    <property type="entry name" value="TRYPSIN_SER"/>
</dbReference>
<dbReference type="AlphaFoldDB" id="A0AAW0XCB5"/>
<dbReference type="PROSITE" id="PS00135">
    <property type="entry name" value="TRYPSIN_SER"/>
    <property type="match status" value="1"/>
</dbReference>
<keyword evidence="8" id="KW-1185">Reference proteome</keyword>
<dbReference type="InterPro" id="IPR018114">
    <property type="entry name" value="TRYPSIN_HIS"/>
</dbReference>
<evidence type="ECO:0000256" key="5">
    <source>
        <dbReference type="RuleBase" id="RU363034"/>
    </source>
</evidence>
<dbReference type="EMBL" id="JARKIK010000029">
    <property type="protein sequence ID" value="KAK8742138.1"/>
    <property type="molecule type" value="Genomic_DNA"/>
</dbReference>
<keyword evidence="1 5" id="KW-0645">Protease</keyword>
<dbReference type="Proteomes" id="UP001445076">
    <property type="component" value="Unassembled WGS sequence"/>
</dbReference>
<keyword evidence="2 5" id="KW-0378">Hydrolase</keyword>
<organism evidence="7 8">
    <name type="scientific">Cherax quadricarinatus</name>
    <name type="common">Australian red claw crayfish</name>
    <dbReference type="NCBI Taxonomy" id="27406"/>
    <lineage>
        <taxon>Eukaryota</taxon>
        <taxon>Metazoa</taxon>
        <taxon>Ecdysozoa</taxon>
        <taxon>Arthropoda</taxon>
        <taxon>Crustacea</taxon>
        <taxon>Multicrustacea</taxon>
        <taxon>Malacostraca</taxon>
        <taxon>Eumalacostraca</taxon>
        <taxon>Eucarida</taxon>
        <taxon>Decapoda</taxon>
        <taxon>Pleocyemata</taxon>
        <taxon>Astacidea</taxon>
        <taxon>Parastacoidea</taxon>
        <taxon>Parastacidae</taxon>
        <taxon>Cherax</taxon>
    </lineage>
</organism>
<dbReference type="PROSITE" id="PS50240">
    <property type="entry name" value="TRYPSIN_DOM"/>
    <property type="match status" value="1"/>
</dbReference>
<dbReference type="EMBL" id="JARKIK010000029">
    <property type="protein sequence ID" value="KAK8742140.1"/>
    <property type="molecule type" value="Genomic_DNA"/>
</dbReference>
<reference evidence="7" key="2">
    <citation type="submission" date="2024-01" db="EMBL/GenBank/DDBJ databases">
        <authorList>
            <person name="He J."/>
            <person name="Wang M."/>
            <person name="Zheng J."/>
            <person name="Liu Z."/>
        </authorList>
    </citation>
    <scope>NUCLEOTIDE SEQUENCE</scope>
    <source>
        <strain evidence="7">ZL_2023a</strain>
        <tissue evidence="7">Muscle</tissue>
    </source>
</reference>
<sequence length="242" mass="26887">SRVVSGHTALRGAYPWQVAIYLRLFHWSFHCGGAILNTDYVLTAAHCMKYSTSYRIKIGDYSLRRDEEEEQVFNVSTIFIHPEYSRSVYLDNDVALIKIVRKNGRGIQFGKFAQPVCLVPPAWRYIPGLCCAVAGWGRLAYDGRKPELLQAAFVSILPDEMCTKDQAYGASSITQGMYCAGYPEGGIDACEGDSGSPMVCKVDGQYTVVGIVSWGEKCALPDKPGVYTRLTHYLDWISSIVN</sequence>
<dbReference type="InterPro" id="IPR009003">
    <property type="entry name" value="Peptidase_S1_PA"/>
</dbReference>
<dbReference type="GO" id="GO:0004252">
    <property type="term" value="F:serine-type endopeptidase activity"/>
    <property type="evidence" value="ECO:0007669"/>
    <property type="project" value="InterPro"/>
</dbReference>
<dbReference type="SMART" id="SM00020">
    <property type="entry name" value="Tryp_SPc"/>
    <property type="match status" value="1"/>
</dbReference>
<proteinExistence type="predicted"/>
<dbReference type="Gene3D" id="2.40.10.10">
    <property type="entry name" value="Trypsin-like serine proteases"/>
    <property type="match status" value="1"/>
</dbReference>
<dbReference type="SUPFAM" id="SSF50494">
    <property type="entry name" value="Trypsin-like serine proteases"/>
    <property type="match status" value="1"/>
</dbReference>
<dbReference type="PANTHER" id="PTHR24264:SF54">
    <property type="entry name" value="PEPTIDASE S1 DOMAIN-CONTAINING PROTEIN"/>
    <property type="match status" value="1"/>
</dbReference>
<gene>
    <name evidence="7" type="ORF">OTU49_002136</name>
</gene>
<evidence type="ECO:0000313" key="8">
    <source>
        <dbReference type="Proteomes" id="UP001445076"/>
    </source>
</evidence>
<dbReference type="InterPro" id="IPR001254">
    <property type="entry name" value="Trypsin_dom"/>
</dbReference>
<evidence type="ECO:0000259" key="6">
    <source>
        <dbReference type="PROSITE" id="PS50240"/>
    </source>
</evidence>
<comment type="caution">
    <text evidence="7">The sequence shown here is derived from an EMBL/GenBank/DDBJ whole genome shotgun (WGS) entry which is preliminary data.</text>
</comment>
<dbReference type="GO" id="GO:0006508">
    <property type="term" value="P:proteolysis"/>
    <property type="evidence" value="ECO:0007669"/>
    <property type="project" value="UniProtKB-KW"/>
</dbReference>
<protein>
    <recommendedName>
        <fullName evidence="6">Peptidase S1 domain-containing protein</fullName>
    </recommendedName>
</protein>
<dbReference type="InterPro" id="IPR043504">
    <property type="entry name" value="Peptidase_S1_PA_chymotrypsin"/>
</dbReference>
<dbReference type="PROSITE" id="PS00134">
    <property type="entry name" value="TRYPSIN_HIS"/>
    <property type="match status" value="1"/>
</dbReference>
<dbReference type="InterPro" id="IPR050127">
    <property type="entry name" value="Serine_Proteases_S1"/>
</dbReference>
<feature type="domain" description="Peptidase S1" evidence="6">
    <location>
        <begin position="3"/>
        <end position="242"/>
    </location>
</feature>
<evidence type="ECO:0000256" key="3">
    <source>
        <dbReference type="ARBA" id="ARBA00022825"/>
    </source>
</evidence>
<dbReference type="GO" id="GO:0005615">
    <property type="term" value="C:extracellular space"/>
    <property type="evidence" value="ECO:0007669"/>
    <property type="project" value="TreeGrafter"/>
</dbReference>
<feature type="non-terminal residue" evidence="7">
    <location>
        <position position="1"/>
    </location>
</feature>
<evidence type="ECO:0000256" key="4">
    <source>
        <dbReference type="ARBA" id="ARBA00023157"/>
    </source>
</evidence>
<dbReference type="Pfam" id="PF00089">
    <property type="entry name" value="Trypsin"/>
    <property type="match status" value="1"/>
</dbReference>
<keyword evidence="3 5" id="KW-0720">Serine protease</keyword>
<evidence type="ECO:0000256" key="1">
    <source>
        <dbReference type="ARBA" id="ARBA00022670"/>
    </source>
</evidence>
<dbReference type="CDD" id="cd00190">
    <property type="entry name" value="Tryp_SPc"/>
    <property type="match status" value="1"/>
</dbReference>
<evidence type="ECO:0000313" key="7">
    <source>
        <dbReference type="EMBL" id="KAK8742138.1"/>
    </source>
</evidence>
<evidence type="ECO:0000256" key="2">
    <source>
        <dbReference type="ARBA" id="ARBA00022801"/>
    </source>
</evidence>
<accession>A0AAW0XCB5</accession>
<dbReference type="PRINTS" id="PR00722">
    <property type="entry name" value="CHYMOTRYPSIN"/>
</dbReference>
<name>A0AAW0XCB5_CHEQU</name>